<dbReference type="RefSeq" id="WP_167639074.1">
    <property type="nucleotide sequence ID" value="NZ_JAATOP010000012.1"/>
</dbReference>
<dbReference type="InterPro" id="IPR002925">
    <property type="entry name" value="Dienelactn_hydro"/>
</dbReference>
<evidence type="ECO:0000313" key="4">
    <source>
        <dbReference type="Proteomes" id="UP000709466"/>
    </source>
</evidence>
<sequence>MSKLKTFLQITACTAGLALCGWGGYELTRPAYGGTAGITYGSAYAPVRDRDVKFHIWYPATPGGRAVTVGGNGVFHGTPAGRDAPRKDGQFPAVIISHGAGGNAGQFGWIASELAQAGFVVILPNHPGTTTGDASAEAAVRVWERPADVSAVLDEVTGSDAYPYIDPTRISVLGFSAGGYTAMALSGARVDPEKLARFCDGTDHGMSDCAFLAHFGIDLHSFDLSPAGQDLRDPRIGSAVVVDPGIVGTLTDNSLTEIDIPMLVLNLDDEGTIPSGVDASHAAPLIPQADYRLVSDSTHFSFLAECKPAGPRILEKEGEPDPLCDDAGGRSRADIHAELSETIVSYLRYGV</sequence>
<dbReference type="Pfam" id="PF01738">
    <property type="entry name" value="DLH"/>
    <property type="match status" value="1"/>
</dbReference>
<dbReference type="PANTHER" id="PTHR22946">
    <property type="entry name" value="DIENELACTONE HYDROLASE DOMAIN-CONTAINING PROTEIN-RELATED"/>
    <property type="match status" value="1"/>
</dbReference>
<dbReference type="EMBL" id="JAATOP010000012">
    <property type="protein sequence ID" value="NIY73689.1"/>
    <property type="molecule type" value="Genomic_DNA"/>
</dbReference>
<accession>A0ABX0W359</accession>
<evidence type="ECO:0000259" key="2">
    <source>
        <dbReference type="Pfam" id="PF01738"/>
    </source>
</evidence>
<feature type="domain" description="Dienelactone hydrolase" evidence="2">
    <location>
        <begin position="86"/>
        <end position="188"/>
    </location>
</feature>
<dbReference type="InterPro" id="IPR029058">
    <property type="entry name" value="AB_hydrolase_fold"/>
</dbReference>
<dbReference type="SUPFAM" id="SSF53474">
    <property type="entry name" value="alpha/beta-Hydrolases"/>
    <property type="match status" value="1"/>
</dbReference>
<dbReference type="PIRSF" id="PIRSF031982">
    <property type="entry name" value="UCP031982_abhydr"/>
    <property type="match status" value="1"/>
</dbReference>
<evidence type="ECO:0000313" key="3">
    <source>
        <dbReference type="EMBL" id="NIY73689.1"/>
    </source>
</evidence>
<dbReference type="InterPro" id="IPR050261">
    <property type="entry name" value="FrsA_esterase"/>
</dbReference>
<reference evidence="3 4" key="1">
    <citation type="submission" date="2020-03" db="EMBL/GenBank/DDBJ databases">
        <title>Bacterial isolates of synthetic phycosphere.</title>
        <authorList>
            <person name="Fu H."/>
            <person name="Moran M.A."/>
        </authorList>
    </citation>
    <scope>NUCLEOTIDE SEQUENCE [LARGE SCALE GENOMIC DNA]</scope>
    <source>
        <strain evidence="3 4">HF1</strain>
    </source>
</reference>
<gene>
    <name evidence="3" type="ORF">HCZ30_14745</name>
</gene>
<protein>
    <submittedName>
        <fullName evidence="3">Prolyl oligopeptidase family serine peptidase</fullName>
    </submittedName>
</protein>
<proteinExistence type="predicted"/>
<keyword evidence="1" id="KW-0378">Hydrolase</keyword>
<dbReference type="InterPro" id="IPR016986">
    <property type="entry name" value="UCP031982_abhydr"/>
</dbReference>
<name>A0ABX0W359_9RHOB</name>
<organism evidence="3 4">
    <name type="scientific">Marivivens donghaensis</name>
    <dbReference type="NCBI Taxonomy" id="1699413"/>
    <lineage>
        <taxon>Bacteria</taxon>
        <taxon>Pseudomonadati</taxon>
        <taxon>Pseudomonadota</taxon>
        <taxon>Alphaproteobacteria</taxon>
        <taxon>Rhodobacterales</taxon>
        <taxon>Paracoccaceae</taxon>
        <taxon>Marivivens group</taxon>
        <taxon>Marivivens</taxon>
    </lineage>
</organism>
<evidence type="ECO:0000256" key="1">
    <source>
        <dbReference type="ARBA" id="ARBA00022801"/>
    </source>
</evidence>
<comment type="caution">
    <text evidence="3">The sequence shown here is derived from an EMBL/GenBank/DDBJ whole genome shotgun (WGS) entry which is preliminary data.</text>
</comment>
<dbReference type="Gene3D" id="3.40.50.1820">
    <property type="entry name" value="alpha/beta hydrolase"/>
    <property type="match status" value="1"/>
</dbReference>
<keyword evidence="4" id="KW-1185">Reference proteome</keyword>
<dbReference type="Proteomes" id="UP000709466">
    <property type="component" value="Unassembled WGS sequence"/>
</dbReference>
<dbReference type="PANTHER" id="PTHR22946:SF9">
    <property type="entry name" value="POLYKETIDE TRANSFERASE AF380"/>
    <property type="match status" value="1"/>
</dbReference>